<dbReference type="EMBL" id="BSSA01000017">
    <property type="protein sequence ID" value="GLW72371.1"/>
    <property type="molecule type" value="Genomic_DNA"/>
</dbReference>
<dbReference type="Gene3D" id="3.90.470.20">
    <property type="entry name" value="4'-phosphopantetheinyl transferase domain"/>
    <property type="match status" value="1"/>
</dbReference>
<dbReference type="AlphaFoldDB" id="A0A9W6QBL8"/>
<organism evidence="4 5">
    <name type="scientific">Kitasatospora phosalacinea</name>
    <dbReference type="NCBI Taxonomy" id="2065"/>
    <lineage>
        <taxon>Bacteria</taxon>
        <taxon>Bacillati</taxon>
        <taxon>Actinomycetota</taxon>
        <taxon>Actinomycetes</taxon>
        <taxon>Kitasatosporales</taxon>
        <taxon>Streptomycetaceae</taxon>
        <taxon>Kitasatospora</taxon>
    </lineage>
</organism>
<dbReference type="InterPro" id="IPR050559">
    <property type="entry name" value="P-Pant_transferase_sf"/>
</dbReference>
<reference evidence="4" key="1">
    <citation type="submission" date="2023-02" db="EMBL/GenBank/DDBJ databases">
        <title>Kitasatospora phosalacinea NBRC 14627.</title>
        <authorList>
            <person name="Ichikawa N."/>
            <person name="Sato H."/>
            <person name="Tonouchi N."/>
        </authorList>
    </citation>
    <scope>NUCLEOTIDE SEQUENCE</scope>
    <source>
        <strain evidence="4">NBRC 14627</strain>
    </source>
</reference>
<evidence type="ECO:0000256" key="2">
    <source>
        <dbReference type="ARBA" id="ARBA00022679"/>
    </source>
</evidence>
<evidence type="ECO:0000259" key="3">
    <source>
        <dbReference type="Pfam" id="PF01648"/>
    </source>
</evidence>
<proteinExistence type="inferred from homology"/>
<evidence type="ECO:0000256" key="1">
    <source>
        <dbReference type="ARBA" id="ARBA00010990"/>
    </source>
</evidence>
<dbReference type="Pfam" id="PF01648">
    <property type="entry name" value="ACPS"/>
    <property type="match status" value="1"/>
</dbReference>
<dbReference type="Proteomes" id="UP001165041">
    <property type="component" value="Unassembled WGS sequence"/>
</dbReference>
<feature type="domain" description="4'-phosphopantetheinyl transferase" evidence="3">
    <location>
        <begin position="112"/>
        <end position="178"/>
    </location>
</feature>
<accession>A0A9W6QBL8</accession>
<dbReference type="GO" id="GO:0019878">
    <property type="term" value="P:lysine biosynthetic process via aminoadipic acid"/>
    <property type="evidence" value="ECO:0007669"/>
    <property type="project" value="TreeGrafter"/>
</dbReference>
<sequence length="222" mass="23612">MPNPPFAVLATTAEVLARPDADERLLTAFERERLQRFRRPADREDYLAAHLLVRYCAAAQLGTEPAALAFGQQCPGCGGAGHGRPHLTDRPGTHLSLSHTSGVIAAAAAPVPVGVDVEHLGPRSTDPAALGHVLTPAEAALVQGHPDPTAAFLRLWVRKEAMIKLGRATLDTLASLDLSHLPLDPLADHRDGELHYLELTTPGAVFTAAAELPVRLVQLAEL</sequence>
<comment type="similarity">
    <text evidence="1">Belongs to the P-Pant transferase superfamily. Gsp/Sfp/HetI/AcpT family.</text>
</comment>
<dbReference type="InterPro" id="IPR008278">
    <property type="entry name" value="4-PPantetheinyl_Trfase_dom"/>
</dbReference>
<protein>
    <recommendedName>
        <fullName evidence="3">4'-phosphopantetheinyl transferase domain-containing protein</fullName>
    </recommendedName>
</protein>
<gene>
    <name evidence="4" type="ORF">Kpho02_46700</name>
</gene>
<dbReference type="SUPFAM" id="SSF56214">
    <property type="entry name" value="4'-phosphopantetheinyl transferase"/>
    <property type="match status" value="2"/>
</dbReference>
<dbReference type="PANTHER" id="PTHR12215">
    <property type="entry name" value="PHOSPHOPANTETHEINE TRANSFERASE"/>
    <property type="match status" value="1"/>
</dbReference>
<dbReference type="InterPro" id="IPR037143">
    <property type="entry name" value="4-PPantetheinyl_Trfase_dom_sf"/>
</dbReference>
<dbReference type="GO" id="GO:0005829">
    <property type="term" value="C:cytosol"/>
    <property type="evidence" value="ECO:0007669"/>
    <property type="project" value="TreeGrafter"/>
</dbReference>
<dbReference type="GO" id="GO:0000287">
    <property type="term" value="F:magnesium ion binding"/>
    <property type="evidence" value="ECO:0007669"/>
    <property type="project" value="InterPro"/>
</dbReference>
<dbReference type="GO" id="GO:0008897">
    <property type="term" value="F:holo-[acyl-carrier-protein] synthase activity"/>
    <property type="evidence" value="ECO:0007669"/>
    <property type="project" value="InterPro"/>
</dbReference>
<dbReference type="RefSeq" id="WP_285738075.1">
    <property type="nucleotide sequence ID" value="NZ_BSSA01000017.1"/>
</dbReference>
<comment type="caution">
    <text evidence="4">The sequence shown here is derived from an EMBL/GenBank/DDBJ whole genome shotgun (WGS) entry which is preliminary data.</text>
</comment>
<name>A0A9W6QBL8_9ACTN</name>
<keyword evidence="2" id="KW-0808">Transferase</keyword>
<evidence type="ECO:0000313" key="5">
    <source>
        <dbReference type="Proteomes" id="UP001165041"/>
    </source>
</evidence>
<dbReference type="PANTHER" id="PTHR12215:SF10">
    <property type="entry name" value="L-AMINOADIPATE-SEMIALDEHYDE DEHYDROGENASE-PHOSPHOPANTETHEINYL TRANSFERASE"/>
    <property type="match status" value="1"/>
</dbReference>
<evidence type="ECO:0000313" key="4">
    <source>
        <dbReference type="EMBL" id="GLW72371.1"/>
    </source>
</evidence>